<proteinExistence type="predicted"/>
<dbReference type="Pfam" id="PF11951">
    <property type="entry name" value="Fungal_trans_2"/>
    <property type="match status" value="1"/>
</dbReference>
<evidence type="ECO:0000313" key="5">
    <source>
        <dbReference type="EMBL" id="GAT30151.1"/>
    </source>
</evidence>
<accession>A0A146FZM5</accession>
<sequence length="512" mass="57218">MASEKAPRPRASRNCGNCRAVKRRGPISAQCDQQIPHCGQCIRMREKCPGYRDEWELVFRDQTDKTIKRSKEKRAKRNGSKTSSRTPSPPTPGLGPSLDEIGVNYFLHNFVINNQTPSRGFFNYIPAVYNAEAEHYTLVTSMAAVGLVALANSNQQPELARHARIKYSEAIANVNTALASPVDSVKDSTLMSVISLGVFEHVSNFQSWVRHVRGAAALVVLRGKSQFTSTAATLMFNQVRADTVITCLHANQPFPEDLLALQGEASKHADAYSPFWLLGVSATKCVNLLYSVTQNKSKVSWSEKLEEAIILQEEFRRVFEIISLADPYTTIYEPTADPEVFHEGRFDVYQSTWAIRVWNNARCIRMIVSEILYSILMKVLATELPSAVRMTLETKYQETVQIMTSLGEDMLATVPQMLGYVSLVSGQHVSYNLTSTASVPGGYSLIWTLYMVGKSPVTKRKSRKWVIRRLQDIGRGAGFAMALQLLEGVMKIDQLSEASVQRSGPYFEPTRL</sequence>
<dbReference type="InterPro" id="IPR021858">
    <property type="entry name" value="Fun_TF"/>
</dbReference>
<dbReference type="Proteomes" id="UP000075230">
    <property type="component" value="Unassembled WGS sequence"/>
</dbReference>
<dbReference type="GO" id="GO:0000981">
    <property type="term" value="F:DNA-binding transcription factor activity, RNA polymerase II-specific"/>
    <property type="evidence" value="ECO:0007669"/>
    <property type="project" value="InterPro"/>
</dbReference>
<dbReference type="AlphaFoldDB" id="A0A146FZM5"/>
<dbReference type="PANTHER" id="PTHR38791:SF5">
    <property type="entry name" value="TRANSCRIPTION FACTOR DBAG-RELATED"/>
    <property type="match status" value="1"/>
</dbReference>
<dbReference type="EMBL" id="BCWF01000032">
    <property type="protein sequence ID" value="GAT30151.1"/>
    <property type="molecule type" value="Genomic_DNA"/>
</dbReference>
<organism evidence="5 6">
    <name type="scientific">Aspergillus kawachii</name>
    <name type="common">White koji mold</name>
    <name type="synonym">Aspergillus awamori var. kawachi</name>
    <dbReference type="NCBI Taxonomy" id="1069201"/>
    <lineage>
        <taxon>Eukaryota</taxon>
        <taxon>Fungi</taxon>
        <taxon>Dikarya</taxon>
        <taxon>Ascomycota</taxon>
        <taxon>Pezizomycotina</taxon>
        <taxon>Eurotiomycetes</taxon>
        <taxon>Eurotiomycetidae</taxon>
        <taxon>Eurotiales</taxon>
        <taxon>Aspergillaceae</taxon>
        <taxon>Aspergillus</taxon>
        <taxon>Aspergillus subgen. Circumdati</taxon>
    </lineage>
</organism>
<feature type="region of interest" description="Disordered" evidence="4">
    <location>
        <begin position="66"/>
        <end position="95"/>
    </location>
</feature>
<reference evidence="5 6" key="1">
    <citation type="journal article" date="2016" name="DNA Res.">
        <title>Genome sequence of Aspergillus luchuensis NBRC 4314.</title>
        <authorList>
            <person name="Yamada O."/>
            <person name="Machida M."/>
            <person name="Hosoyama A."/>
            <person name="Goto M."/>
            <person name="Takahashi T."/>
            <person name="Futagami T."/>
            <person name="Yamagata Y."/>
            <person name="Takeuchi M."/>
            <person name="Kobayashi T."/>
            <person name="Koike H."/>
            <person name="Abe K."/>
            <person name="Asai K."/>
            <person name="Arita M."/>
            <person name="Fujita N."/>
            <person name="Fukuda K."/>
            <person name="Higa K."/>
            <person name="Horikawa H."/>
            <person name="Ishikawa T."/>
            <person name="Jinno K."/>
            <person name="Kato Y."/>
            <person name="Kirimura K."/>
            <person name="Mizutani O."/>
            <person name="Nakasone K."/>
            <person name="Sano M."/>
            <person name="Shiraishi Y."/>
            <person name="Tsukahara M."/>
            <person name="Gomi K."/>
        </authorList>
    </citation>
    <scope>NUCLEOTIDE SEQUENCE [LARGE SCALE GENOMIC DNA]</scope>
    <source>
        <strain evidence="5 6">RIB 2604</strain>
    </source>
</reference>
<evidence type="ECO:0000256" key="4">
    <source>
        <dbReference type="SAM" id="MobiDB-lite"/>
    </source>
</evidence>
<keyword evidence="3" id="KW-0539">Nucleus</keyword>
<gene>
    <name evidence="5" type="ORF">RIB2604_03301230</name>
</gene>
<evidence type="ECO:0000256" key="1">
    <source>
        <dbReference type="ARBA" id="ARBA00023015"/>
    </source>
</evidence>
<name>A0A146FZM5_ASPKA</name>
<dbReference type="PANTHER" id="PTHR38791">
    <property type="entry name" value="ZN(II)2CYS6 TRANSCRIPTION FACTOR (EUROFUNG)-RELATED-RELATED"/>
    <property type="match status" value="1"/>
</dbReference>
<evidence type="ECO:0000256" key="2">
    <source>
        <dbReference type="ARBA" id="ARBA00023163"/>
    </source>
</evidence>
<dbReference type="GO" id="GO:0008270">
    <property type="term" value="F:zinc ion binding"/>
    <property type="evidence" value="ECO:0007669"/>
    <property type="project" value="InterPro"/>
</dbReference>
<keyword evidence="1" id="KW-0805">Transcription regulation</keyword>
<reference evidence="6" key="2">
    <citation type="submission" date="2016-02" db="EMBL/GenBank/DDBJ databases">
        <title>Genome sequencing of Aspergillus luchuensis NBRC 4314.</title>
        <authorList>
            <person name="Yamada O."/>
        </authorList>
    </citation>
    <scope>NUCLEOTIDE SEQUENCE [LARGE SCALE GENOMIC DNA]</scope>
    <source>
        <strain evidence="6">RIB 2604</strain>
    </source>
</reference>
<evidence type="ECO:0000256" key="3">
    <source>
        <dbReference type="ARBA" id="ARBA00023242"/>
    </source>
</evidence>
<feature type="compositionally biased region" description="Basic residues" evidence="4">
    <location>
        <begin position="70"/>
        <end position="79"/>
    </location>
</feature>
<dbReference type="InterPro" id="IPR053175">
    <property type="entry name" value="DHMBA_Reg_Transcription_Factor"/>
</dbReference>
<protein>
    <recommendedName>
        <fullName evidence="7">Zn(2)-C6 fungal-type domain-containing protein</fullName>
    </recommendedName>
</protein>
<dbReference type="VEuPathDB" id="FungiDB:ASPFODRAFT_137891"/>
<comment type="caution">
    <text evidence="5">The sequence shown here is derived from an EMBL/GenBank/DDBJ whole genome shotgun (WGS) entry which is preliminary data.</text>
</comment>
<keyword evidence="2" id="KW-0804">Transcription</keyword>
<evidence type="ECO:0000313" key="6">
    <source>
        <dbReference type="Proteomes" id="UP000075230"/>
    </source>
</evidence>
<dbReference type="CDD" id="cd00067">
    <property type="entry name" value="GAL4"/>
    <property type="match status" value="1"/>
</dbReference>
<dbReference type="InterPro" id="IPR001138">
    <property type="entry name" value="Zn2Cys6_DnaBD"/>
</dbReference>
<evidence type="ECO:0008006" key="7">
    <source>
        <dbReference type="Google" id="ProtNLM"/>
    </source>
</evidence>